<keyword evidence="2" id="KW-0472">Membrane</keyword>
<keyword evidence="2" id="KW-0812">Transmembrane</keyword>
<sequence length="540" mass="61026">YQSKIIVNENSTVNITEKIIADAGNLPDKHGIFRILPTQVYKTFSDIIFTPIKLLSITDFNDNKIPYQTITNTSDKTLTWKIGDGDKTVIGENDYKINYIVKNVIRFDNDNFDEFYWNLNGNFWEIETDSFTTSIVFPQNVDRNKSEVNLYSGSFGEKNADLAEFTWVDDNILRVNSKQTLAAKAGISISVTFPKGIFTPYQFTFWEKYGQYFWLLIPFFILLISYLLWSKYGRDPKINPTVVPEFDAPLKMSPMELGMVLTDGSMRNHFISAEIISLAVKGALKIEQIKKKGIFDSDDYKLTLIKKDISGLTNTQAKLIGSLFSGKSELLLSTLKNKFYEKIPNLTSSISNQLVSKKLLLTRSKTLFIVFLILAIVSIFMSFIFFGLNFYLGFSIFISGLILLVFSFLMKARTPEGAEMLRKIRGFELYMKTAEKYRQKFNEKENIFERFLPYAIMFGITGLWIEKMKEIYGEEYFVRYHPIWFYGTNFDSFNSKSFNSMISGVSSSMASTLSSSPSGSGAGGGGFSGGGGGGGGGGGW</sequence>
<evidence type="ECO:0000259" key="3">
    <source>
        <dbReference type="Pfam" id="PF09972"/>
    </source>
</evidence>
<evidence type="ECO:0000256" key="2">
    <source>
        <dbReference type="SAM" id="Phobius"/>
    </source>
</evidence>
<evidence type="ECO:0000259" key="4">
    <source>
        <dbReference type="Pfam" id="PF20990"/>
    </source>
</evidence>
<dbReference type="EMBL" id="MEZV01000008">
    <property type="protein sequence ID" value="OGD67841.1"/>
    <property type="molecule type" value="Genomic_DNA"/>
</dbReference>
<feature type="non-terminal residue" evidence="5">
    <location>
        <position position="1"/>
    </location>
</feature>
<organism evidence="5 6">
    <name type="scientific">Candidatus Berkelbacteria bacterium RIFCSPHIGHO2_12_FULL_36_9</name>
    <dbReference type="NCBI Taxonomy" id="1797469"/>
    <lineage>
        <taxon>Bacteria</taxon>
        <taxon>Candidatus Berkelbacteria</taxon>
    </lineage>
</organism>
<dbReference type="AlphaFoldDB" id="A0A1F5EKB3"/>
<name>A0A1F5EKB3_9BACT</name>
<gene>
    <name evidence="5" type="ORF">A3F08_02895</name>
</gene>
<dbReference type="Pfam" id="PF09972">
    <property type="entry name" value="DUF2207"/>
    <property type="match status" value="1"/>
</dbReference>
<dbReference type="Proteomes" id="UP000176451">
    <property type="component" value="Unassembled WGS sequence"/>
</dbReference>
<feature type="transmembrane region" description="Helical" evidence="2">
    <location>
        <begin position="366"/>
        <end position="385"/>
    </location>
</feature>
<feature type="transmembrane region" description="Helical" evidence="2">
    <location>
        <begin position="212"/>
        <end position="229"/>
    </location>
</feature>
<feature type="domain" description="DUF2207" evidence="3">
    <location>
        <begin position="1"/>
        <end position="152"/>
    </location>
</feature>
<reference evidence="5 6" key="1">
    <citation type="journal article" date="2016" name="Nat. Commun.">
        <title>Thousands of microbial genomes shed light on interconnected biogeochemical processes in an aquifer system.</title>
        <authorList>
            <person name="Anantharaman K."/>
            <person name="Brown C.T."/>
            <person name="Hug L.A."/>
            <person name="Sharon I."/>
            <person name="Castelle C.J."/>
            <person name="Probst A.J."/>
            <person name="Thomas B.C."/>
            <person name="Singh A."/>
            <person name="Wilkins M.J."/>
            <person name="Karaoz U."/>
            <person name="Brodie E.L."/>
            <person name="Williams K.H."/>
            <person name="Hubbard S.S."/>
            <person name="Banfield J.F."/>
        </authorList>
    </citation>
    <scope>NUCLEOTIDE SEQUENCE [LARGE SCALE GENOMIC DNA]</scope>
</reference>
<feature type="transmembrane region" description="Helical" evidence="2">
    <location>
        <begin position="391"/>
        <end position="410"/>
    </location>
</feature>
<feature type="region of interest" description="Disordered" evidence="1">
    <location>
        <begin position="521"/>
        <end position="540"/>
    </location>
</feature>
<evidence type="ECO:0000256" key="1">
    <source>
        <dbReference type="SAM" id="MobiDB-lite"/>
    </source>
</evidence>
<dbReference type="InterPro" id="IPR048389">
    <property type="entry name" value="YciQ-like_C"/>
</dbReference>
<dbReference type="Pfam" id="PF20990">
    <property type="entry name" value="DUF2207_C"/>
    <property type="match status" value="1"/>
</dbReference>
<accession>A0A1F5EKB3</accession>
<evidence type="ECO:0000313" key="6">
    <source>
        <dbReference type="Proteomes" id="UP000176451"/>
    </source>
</evidence>
<proteinExistence type="predicted"/>
<feature type="transmembrane region" description="Helical" evidence="2">
    <location>
        <begin position="447"/>
        <end position="465"/>
    </location>
</feature>
<keyword evidence="2" id="KW-1133">Transmembrane helix</keyword>
<evidence type="ECO:0000313" key="5">
    <source>
        <dbReference type="EMBL" id="OGD67841.1"/>
    </source>
</evidence>
<dbReference type="InterPro" id="IPR018702">
    <property type="entry name" value="DUF2207"/>
</dbReference>
<comment type="caution">
    <text evidence="5">The sequence shown here is derived from an EMBL/GenBank/DDBJ whole genome shotgun (WGS) entry which is preliminary data.</text>
</comment>
<evidence type="ECO:0008006" key="7">
    <source>
        <dbReference type="Google" id="ProtNLM"/>
    </source>
</evidence>
<protein>
    <recommendedName>
        <fullName evidence="7">DUF2207 domain-containing protein</fullName>
    </recommendedName>
</protein>
<feature type="domain" description="Predicted membrane protein YciQ-like C-terminal" evidence="4">
    <location>
        <begin position="245"/>
        <end position="468"/>
    </location>
</feature>